<sequence length="137" mass="16180">MKQSADYYRKAFELISGTLTNRRWRQIKRELESSGVVLNLQSVQCYARLKVSYPRTVLTNSAVRTFENFQTKYQDTQEFTGNQLLSILRELKPNVSERMLLNAFYKARIQFCKHNVYSYLEASQVVFFTTITRNKNV</sequence>
<evidence type="ECO:0000313" key="1">
    <source>
        <dbReference type="EMBL" id="MBD6619707.1"/>
    </source>
</evidence>
<dbReference type="EMBL" id="VJXY01000046">
    <property type="protein sequence ID" value="MBD6619707.1"/>
    <property type="molecule type" value="Genomic_DNA"/>
</dbReference>
<dbReference type="Proteomes" id="UP001165986">
    <property type="component" value="Unassembled WGS sequence"/>
</dbReference>
<comment type="caution">
    <text evidence="1">The sequence shown here is derived from an EMBL/GenBank/DDBJ whole genome shotgun (WGS) entry which is preliminary data.</text>
</comment>
<keyword evidence="2" id="KW-1185">Reference proteome</keyword>
<evidence type="ECO:0000313" key="2">
    <source>
        <dbReference type="Proteomes" id="UP001165986"/>
    </source>
</evidence>
<dbReference type="RefSeq" id="WP_191760901.1">
    <property type="nucleotide sequence ID" value="NZ_VJXY01000046.1"/>
</dbReference>
<protein>
    <submittedName>
        <fullName evidence="1">Uncharacterized protein</fullName>
    </submittedName>
</protein>
<reference evidence="1" key="1">
    <citation type="submission" date="2019-07" db="EMBL/GenBank/DDBJ databases">
        <title>Toxilogical consequences of a new and cryptic species of cyanobacteria (Komarekiella delphini-convector) recovered from the epidermis of a bottlenose dolphin and 1500 ft. in the air.</title>
        <authorList>
            <person name="Brown A.O."/>
            <person name="Dvorak P."/>
            <person name="Villanueva C.D."/>
            <person name="Foss A.J."/>
            <person name="Garvey A.D."/>
            <person name="Gibson Q.A."/>
            <person name="Johansen J.R."/>
            <person name="Casamatta D.A."/>
        </authorList>
    </citation>
    <scope>NUCLEOTIDE SEQUENCE</scope>
    <source>
        <strain evidence="1">SJRDD-AB1</strain>
    </source>
</reference>
<name>A0AA40VU07_9NOST</name>
<dbReference type="AlphaFoldDB" id="A0AA40VU07"/>
<gene>
    <name evidence="1" type="ORF">FNW02_28790</name>
</gene>
<proteinExistence type="predicted"/>
<accession>A0AA40VU07</accession>
<organism evidence="1 2">
    <name type="scientific">Komarekiella delphini-convector SJRDD-AB1</name>
    <dbReference type="NCBI Taxonomy" id="2593771"/>
    <lineage>
        <taxon>Bacteria</taxon>
        <taxon>Bacillati</taxon>
        <taxon>Cyanobacteriota</taxon>
        <taxon>Cyanophyceae</taxon>
        <taxon>Nostocales</taxon>
        <taxon>Nostocaceae</taxon>
        <taxon>Komarekiella</taxon>
        <taxon>Komarekiella delphini-convector</taxon>
    </lineage>
</organism>